<keyword evidence="3" id="KW-1185">Reference proteome</keyword>
<dbReference type="AlphaFoldDB" id="A0A378KTW1"/>
<name>A0A378KTW1_9GAMM</name>
<sequence length="159" mass="17709">MKDEILQLAREGNEDKLLKLIAGTRFYPDAIKEAAKFKHTLLVNKLFEQLSFNPYNTITGLTIPQLALVNSALEGYSSGLHFAEVKNMVSLGGNIFHGLNALISESLLTEENVFKLIDCAKDEVQKTTLCDRVENTFDIKCHPGVELSEASSDTKRLNH</sequence>
<reference evidence="1 3" key="1">
    <citation type="submission" date="2015-11" db="EMBL/GenBank/DDBJ databases">
        <title>Genomic analysis of 38 Legionella species identifies large and diverse effector repertoires.</title>
        <authorList>
            <person name="Burstein D."/>
            <person name="Amaro F."/>
            <person name="Zusman T."/>
            <person name="Lifshitz Z."/>
            <person name="Cohen O."/>
            <person name="Gilbert J.A."/>
            <person name="Pupko T."/>
            <person name="Shuman H.A."/>
            <person name="Segal G."/>
        </authorList>
    </citation>
    <scope>NUCLEOTIDE SEQUENCE [LARGE SCALE GENOMIC DNA]</scope>
    <source>
        <strain evidence="1 3">ATCC 49507</strain>
    </source>
</reference>
<dbReference type="EMBL" id="LNYR01000012">
    <property type="protein sequence ID" value="KTD50968.1"/>
    <property type="molecule type" value="Genomic_DNA"/>
</dbReference>
<evidence type="ECO:0000313" key="1">
    <source>
        <dbReference type="EMBL" id="KTD50968.1"/>
    </source>
</evidence>
<evidence type="ECO:0000313" key="2">
    <source>
        <dbReference type="EMBL" id="STY17786.1"/>
    </source>
</evidence>
<gene>
    <name evidence="1" type="ORF">Lqua_1195</name>
    <name evidence="2" type="ORF">NCTC12376_01601</name>
</gene>
<organism evidence="2 4">
    <name type="scientific">Legionella quateirensis</name>
    <dbReference type="NCBI Taxonomy" id="45072"/>
    <lineage>
        <taxon>Bacteria</taxon>
        <taxon>Pseudomonadati</taxon>
        <taxon>Pseudomonadota</taxon>
        <taxon>Gammaproteobacteria</taxon>
        <taxon>Legionellales</taxon>
        <taxon>Legionellaceae</taxon>
        <taxon>Legionella</taxon>
    </lineage>
</organism>
<reference evidence="2 4" key="2">
    <citation type="submission" date="2018-06" db="EMBL/GenBank/DDBJ databases">
        <authorList>
            <consortium name="Pathogen Informatics"/>
            <person name="Doyle S."/>
        </authorList>
    </citation>
    <scope>NUCLEOTIDE SEQUENCE [LARGE SCALE GENOMIC DNA]</scope>
    <source>
        <strain evidence="2 4">NCTC12376</strain>
    </source>
</reference>
<proteinExistence type="predicted"/>
<dbReference type="RefSeq" id="WP_058473379.1">
    <property type="nucleotide sequence ID" value="NZ_CAAAIL010000005.1"/>
</dbReference>
<dbReference type="Proteomes" id="UP000254230">
    <property type="component" value="Unassembled WGS sequence"/>
</dbReference>
<protein>
    <submittedName>
        <fullName evidence="2">Uncharacterized protein</fullName>
    </submittedName>
</protein>
<evidence type="ECO:0000313" key="3">
    <source>
        <dbReference type="Proteomes" id="UP000054639"/>
    </source>
</evidence>
<dbReference type="OrthoDB" id="5652468at2"/>
<evidence type="ECO:0000313" key="4">
    <source>
        <dbReference type="Proteomes" id="UP000254230"/>
    </source>
</evidence>
<accession>A0A378KTW1</accession>
<dbReference type="EMBL" id="UGOW01000001">
    <property type="protein sequence ID" value="STY17786.1"/>
    <property type="molecule type" value="Genomic_DNA"/>
</dbReference>
<dbReference type="Proteomes" id="UP000054639">
    <property type="component" value="Unassembled WGS sequence"/>
</dbReference>